<dbReference type="RefSeq" id="WP_128673391.1">
    <property type="nucleotide sequence ID" value="NZ_CP124777.1"/>
</dbReference>
<feature type="transmembrane region" description="Helical" evidence="1">
    <location>
        <begin position="6"/>
        <end position="22"/>
    </location>
</feature>
<organism evidence="2 3">
    <name type="scientific">Lachnoanaerobaculum gingivalis</name>
    <dbReference type="NCBI Taxonomy" id="2490855"/>
    <lineage>
        <taxon>Bacteria</taxon>
        <taxon>Bacillati</taxon>
        <taxon>Bacillota</taxon>
        <taxon>Clostridia</taxon>
        <taxon>Lachnospirales</taxon>
        <taxon>Lachnospiraceae</taxon>
        <taxon>Lachnoanaerobaculum</taxon>
    </lineage>
</organism>
<keyword evidence="1" id="KW-1133">Transmembrane helix</keyword>
<protein>
    <submittedName>
        <fullName evidence="2">Uncharacterized protein</fullName>
    </submittedName>
</protein>
<dbReference type="AlphaFoldDB" id="A0A3P3R2Z0"/>
<keyword evidence="3" id="KW-1185">Reference proteome</keyword>
<comment type="caution">
    <text evidence="2">The sequence shown here is derived from an EMBL/GenBank/DDBJ whole genome shotgun (WGS) entry which is preliminary data.</text>
</comment>
<evidence type="ECO:0000313" key="3">
    <source>
        <dbReference type="Proteomes" id="UP000272490"/>
    </source>
</evidence>
<dbReference type="EMBL" id="RRCO01000001">
    <property type="protein sequence ID" value="RRJ27040.1"/>
    <property type="molecule type" value="Genomic_DNA"/>
</dbReference>
<gene>
    <name evidence="2" type="ORF">EHV10_03265</name>
</gene>
<sequence>MKKNIIKVFIFLIIIGSIYCLYNKYNKYQMLKEIDDSVPIVFAAEFEDGNKGTFKYNIKTGEYEKISDYIFQELSYSDDYEKIIGVIWEDRFQGIAELDMRDYTFTTIINISDLNKYVKQLGLEEIKYDIPGEAELRMPKYYKDGYTFFWGYYSTHICYIKPVKNTWDISIVNSGKFLCYSYFIKEEYMENKLFLETDETLMSKNEDRGTIIERNIGEDNKVGILDIELPDLLDSDGLMDMPVDMSKIAYYEEPEIYIYDLNTRKKKHVTNQCLFNQNIIELKFSPDRKYMLYTVGDNPFFGGSFYRRTFYLVDIESGNKTKLVKWRTGDMFYGIDW</sequence>
<proteinExistence type="predicted"/>
<name>A0A3P3R2Z0_9FIRM</name>
<keyword evidence="1" id="KW-0472">Membrane</keyword>
<evidence type="ECO:0000313" key="2">
    <source>
        <dbReference type="EMBL" id="RRJ27040.1"/>
    </source>
</evidence>
<keyword evidence="1" id="KW-0812">Transmembrane</keyword>
<dbReference type="Proteomes" id="UP000272490">
    <property type="component" value="Unassembled WGS sequence"/>
</dbReference>
<reference evidence="2 3" key="1">
    <citation type="submission" date="2018-11" db="EMBL/GenBank/DDBJ databases">
        <title>Genome sequencing of Lachnoanaerobaculum sp. KCOM 2030 (= ChDC B114).</title>
        <authorList>
            <person name="Kook J.-K."/>
            <person name="Park S.-N."/>
            <person name="Lim Y.K."/>
        </authorList>
    </citation>
    <scope>NUCLEOTIDE SEQUENCE [LARGE SCALE GENOMIC DNA]</scope>
    <source>
        <strain evidence="2 3">KCOM 2030</strain>
    </source>
</reference>
<dbReference type="SUPFAM" id="SSF69304">
    <property type="entry name" value="Tricorn protease N-terminal domain"/>
    <property type="match status" value="1"/>
</dbReference>
<accession>A0A3P3R2Z0</accession>
<dbReference type="OrthoDB" id="2029314at2"/>
<evidence type="ECO:0000256" key="1">
    <source>
        <dbReference type="SAM" id="Phobius"/>
    </source>
</evidence>